<evidence type="ECO:0008006" key="4">
    <source>
        <dbReference type="Google" id="ProtNLM"/>
    </source>
</evidence>
<feature type="transmembrane region" description="Helical" evidence="1">
    <location>
        <begin position="22"/>
        <end position="45"/>
    </location>
</feature>
<dbReference type="Proteomes" id="UP001224359">
    <property type="component" value="Unassembled WGS sequence"/>
</dbReference>
<sequence length="49" mass="5659">MANQHEHKTETSYDQVEAGKGAMWASLVFVGLFIVLLWFGIWGLYMIRL</sequence>
<evidence type="ECO:0000313" key="3">
    <source>
        <dbReference type="Proteomes" id="UP001224359"/>
    </source>
</evidence>
<gene>
    <name evidence="2" type="ORF">J2S77_000220</name>
</gene>
<reference evidence="2 3" key="1">
    <citation type="submission" date="2023-07" db="EMBL/GenBank/DDBJ databases">
        <title>Genomic Encyclopedia of Type Strains, Phase IV (KMG-IV): sequencing the most valuable type-strain genomes for metagenomic binning, comparative biology and taxonomic classification.</title>
        <authorList>
            <person name="Goeker M."/>
        </authorList>
    </citation>
    <scope>NUCLEOTIDE SEQUENCE [LARGE SCALE GENOMIC DNA]</scope>
    <source>
        <strain evidence="2 3">DSM 16460</strain>
    </source>
</reference>
<protein>
    <recommendedName>
        <fullName evidence="4">Cytochrome c oxidase subunit 2A</fullName>
    </recommendedName>
</protein>
<organism evidence="2 3">
    <name type="scientific">Alkalibacillus salilacus</name>
    <dbReference type="NCBI Taxonomy" id="284582"/>
    <lineage>
        <taxon>Bacteria</taxon>
        <taxon>Bacillati</taxon>
        <taxon>Bacillota</taxon>
        <taxon>Bacilli</taxon>
        <taxon>Bacillales</taxon>
        <taxon>Bacillaceae</taxon>
        <taxon>Alkalibacillus</taxon>
    </lineage>
</organism>
<accession>A0ABT9VBK0</accession>
<dbReference type="EMBL" id="JAUSTQ010000001">
    <property type="protein sequence ID" value="MDQ0158270.1"/>
    <property type="molecule type" value="Genomic_DNA"/>
</dbReference>
<keyword evidence="1" id="KW-1133">Transmembrane helix</keyword>
<keyword evidence="3" id="KW-1185">Reference proteome</keyword>
<name>A0ABT9VBK0_9BACI</name>
<keyword evidence="1" id="KW-0472">Membrane</keyword>
<comment type="caution">
    <text evidence="2">The sequence shown here is derived from an EMBL/GenBank/DDBJ whole genome shotgun (WGS) entry which is preliminary data.</text>
</comment>
<evidence type="ECO:0000313" key="2">
    <source>
        <dbReference type="EMBL" id="MDQ0158270.1"/>
    </source>
</evidence>
<evidence type="ECO:0000256" key="1">
    <source>
        <dbReference type="SAM" id="Phobius"/>
    </source>
</evidence>
<proteinExistence type="predicted"/>
<dbReference type="RefSeq" id="WP_306973842.1">
    <property type="nucleotide sequence ID" value="NZ_JAUSTQ010000001.1"/>
</dbReference>
<keyword evidence="1" id="KW-0812">Transmembrane</keyword>